<evidence type="ECO:0000313" key="11">
    <source>
        <dbReference type="Proteomes" id="UP000218890"/>
    </source>
</evidence>
<comment type="catalytic activity">
    <reaction evidence="8">
        <text>a uridine in RNA = a pseudouridine in RNA</text>
        <dbReference type="Rhea" id="RHEA:48348"/>
        <dbReference type="Rhea" id="RHEA-COMP:12068"/>
        <dbReference type="Rhea" id="RHEA-COMP:12069"/>
        <dbReference type="ChEBI" id="CHEBI:65314"/>
        <dbReference type="ChEBI" id="CHEBI:65315"/>
    </reaction>
</comment>
<evidence type="ECO:0000256" key="4">
    <source>
        <dbReference type="ARBA" id="ARBA00036882"/>
    </source>
</evidence>
<name>A0A0X8X8C8_HALHR</name>
<sequence>METQYAVVPEQLAGQRFDRVLAQLFPDYSRSRLQQWVKSGQVTVDGQQRRVRDSVKAGEQITLVAKLEPCLELEPEAIDLPVVAEDEAIIVIDKPAGLVVHPGAGNHTGTLVNALLYYDPDLECLPRAGIVHRLDKETSGLMVVARTAQAHHHLVEELQQRRVGRAYEAIVVGTPTAGGKVDAPIARHPRDRKRMAVVRDGRPAVSHYRVAERFSSHTRLSVELETGRTHQIRVHMAHIGLPLLGDPVYGRRPVYPKSASDKLRDQLDGFRRQALHACKLRLAHPLTGEQMEWDSERPADMQQLLEALREG</sequence>
<keyword evidence="2 7" id="KW-0694">RNA-binding</keyword>
<dbReference type="FunFam" id="3.30.2350.10:FF:000006">
    <property type="entry name" value="Pseudouridine synthase"/>
    <property type="match status" value="1"/>
</dbReference>
<dbReference type="InterPro" id="IPR020103">
    <property type="entry name" value="PsdUridine_synth_cat_dom_sf"/>
</dbReference>
<dbReference type="Pfam" id="PF01479">
    <property type="entry name" value="S4"/>
    <property type="match status" value="1"/>
</dbReference>
<feature type="active site" evidence="6">
    <location>
        <position position="135"/>
    </location>
</feature>
<evidence type="ECO:0000256" key="3">
    <source>
        <dbReference type="ARBA" id="ARBA00023235"/>
    </source>
</evidence>
<dbReference type="Proteomes" id="UP000218890">
    <property type="component" value="Chromosome"/>
</dbReference>
<gene>
    <name evidence="10" type="primary">rluD</name>
    <name evidence="10" type="ORF">HH1059_02210</name>
</gene>
<dbReference type="SMART" id="SM00363">
    <property type="entry name" value="S4"/>
    <property type="match status" value="1"/>
</dbReference>
<dbReference type="GO" id="GO:0000455">
    <property type="term" value="P:enzyme-directed rRNA pseudouridine synthesis"/>
    <property type="evidence" value="ECO:0007669"/>
    <property type="project" value="UniProtKB-ARBA"/>
</dbReference>
<dbReference type="SUPFAM" id="SSF55120">
    <property type="entry name" value="Pseudouridine synthase"/>
    <property type="match status" value="1"/>
</dbReference>
<evidence type="ECO:0000256" key="5">
    <source>
        <dbReference type="ARBA" id="ARBA00056072"/>
    </source>
</evidence>
<dbReference type="Pfam" id="PF00849">
    <property type="entry name" value="PseudoU_synth_2"/>
    <property type="match status" value="1"/>
</dbReference>
<dbReference type="InterPro" id="IPR036986">
    <property type="entry name" value="S4_RNA-bd_sf"/>
</dbReference>
<dbReference type="CDD" id="cd02869">
    <property type="entry name" value="PseudoU_synth_RluA_like"/>
    <property type="match status" value="1"/>
</dbReference>
<evidence type="ECO:0000256" key="7">
    <source>
        <dbReference type="PROSITE-ProRule" id="PRU00182"/>
    </source>
</evidence>
<dbReference type="KEGG" id="hhk:HH1059_02210"/>
<dbReference type="RefSeq" id="WP_096407331.1">
    <property type="nucleotide sequence ID" value="NZ_AP017372.2"/>
</dbReference>
<comment type="function">
    <text evidence="5">Responsible for synthesis of pseudouridine from uracil at positions 1911, 1915 and 1917 in 23S ribosomal RNA.</text>
</comment>
<dbReference type="PANTHER" id="PTHR21600">
    <property type="entry name" value="MITOCHONDRIAL RNA PSEUDOURIDINE SYNTHASE"/>
    <property type="match status" value="1"/>
</dbReference>
<keyword evidence="11" id="KW-1185">Reference proteome</keyword>
<dbReference type="CDD" id="cd00165">
    <property type="entry name" value="S4"/>
    <property type="match status" value="1"/>
</dbReference>
<dbReference type="InterPro" id="IPR006225">
    <property type="entry name" value="PsdUridine_synth_RluC/D"/>
</dbReference>
<dbReference type="Gene3D" id="3.10.290.10">
    <property type="entry name" value="RNA-binding S4 domain"/>
    <property type="match status" value="1"/>
</dbReference>
<reference evidence="10" key="1">
    <citation type="submission" date="2016-02" db="EMBL/GenBank/DDBJ databases">
        <title>Halorhodospira halochloris DSM-1059 complete genome, version 2.</title>
        <authorList>
            <person name="Tsukatani Y."/>
        </authorList>
    </citation>
    <scope>NUCLEOTIDE SEQUENCE</scope>
    <source>
        <strain evidence="10">DSM 1059</strain>
    </source>
</reference>
<evidence type="ECO:0000256" key="8">
    <source>
        <dbReference type="RuleBase" id="RU362028"/>
    </source>
</evidence>
<protein>
    <recommendedName>
        <fullName evidence="8">Pseudouridine synthase</fullName>
        <ecNumber evidence="8">5.4.99.-</ecNumber>
    </recommendedName>
</protein>
<dbReference type="NCBIfam" id="TIGR00005">
    <property type="entry name" value="rluA_subfam"/>
    <property type="match status" value="1"/>
</dbReference>
<dbReference type="EMBL" id="AP017372">
    <property type="protein sequence ID" value="BAU56897.1"/>
    <property type="molecule type" value="Genomic_DNA"/>
</dbReference>
<proteinExistence type="inferred from homology"/>
<dbReference type="AlphaFoldDB" id="A0A0X8X8C8"/>
<comment type="similarity">
    <text evidence="1 8">Belongs to the pseudouridine synthase RluA family.</text>
</comment>
<comment type="catalytic activity">
    <reaction evidence="4">
        <text>uridine(1911/1915/1917) in 23S rRNA = pseudouridine(1911/1915/1917) in 23S rRNA</text>
        <dbReference type="Rhea" id="RHEA:42524"/>
        <dbReference type="Rhea" id="RHEA-COMP:10097"/>
        <dbReference type="Rhea" id="RHEA-COMP:10098"/>
        <dbReference type="ChEBI" id="CHEBI:65314"/>
        <dbReference type="ChEBI" id="CHEBI:65315"/>
        <dbReference type="EC" id="5.4.99.23"/>
    </reaction>
</comment>
<dbReference type="PROSITE" id="PS50889">
    <property type="entry name" value="S4"/>
    <property type="match status" value="1"/>
</dbReference>
<evidence type="ECO:0000256" key="6">
    <source>
        <dbReference type="PIRSR" id="PIRSR606225-1"/>
    </source>
</evidence>
<dbReference type="InterPro" id="IPR006224">
    <property type="entry name" value="PsdUridine_synth_RluA-like_CS"/>
</dbReference>
<evidence type="ECO:0000256" key="1">
    <source>
        <dbReference type="ARBA" id="ARBA00010876"/>
    </source>
</evidence>
<dbReference type="GO" id="GO:0003723">
    <property type="term" value="F:RNA binding"/>
    <property type="evidence" value="ECO:0007669"/>
    <property type="project" value="UniProtKB-KW"/>
</dbReference>
<dbReference type="GO" id="GO:0160140">
    <property type="term" value="F:23S rRNA pseudouridine(1911/1915/1917) synthase activity"/>
    <property type="evidence" value="ECO:0007669"/>
    <property type="project" value="UniProtKB-EC"/>
</dbReference>
<evidence type="ECO:0000259" key="9">
    <source>
        <dbReference type="SMART" id="SM00363"/>
    </source>
</evidence>
<dbReference type="OrthoDB" id="9807829at2"/>
<dbReference type="InterPro" id="IPR050188">
    <property type="entry name" value="RluA_PseudoU_synthase"/>
</dbReference>
<organism evidence="10 11">
    <name type="scientific">Halorhodospira halochloris</name>
    <name type="common">Ectothiorhodospira halochloris</name>
    <dbReference type="NCBI Taxonomy" id="1052"/>
    <lineage>
        <taxon>Bacteria</taxon>
        <taxon>Pseudomonadati</taxon>
        <taxon>Pseudomonadota</taxon>
        <taxon>Gammaproteobacteria</taxon>
        <taxon>Chromatiales</taxon>
        <taxon>Ectothiorhodospiraceae</taxon>
        <taxon>Halorhodospira</taxon>
    </lineage>
</organism>
<dbReference type="PROSITE" id="PS01129">
    <property type="entry name" value="PSI_RLU"/>
    <property type="match status" value="1"/>
</dbReference>
<dbReference type="EC" id="5.4.99.-" evidence="8"/>
<keyword evidence="3 8" id="KW-0413">Isomerase</keyword>
<dbReference type="InterPro" id="IPR002942">
    <property type="entry name" value="S4_RNA-bd"/>
</dbReference>
<evidence type="ECO:0000256" key="2">
    <source>
        <dbReference type="ARBA" id="ARBA00022884"/>
    </source>
</evidence>
<accession>A0A0X8X8C8</accession>
<dbReference type="NCBIfam" id="NF008385">
    <property type="entry name" value="PRK11180.1"/>
    <property type="match status" value="1"/>
</dbReference>
<dbReference type="PANTHER" id="PTHR21600:SF44">
    <property type="entry name" value="RIBOSOMAL LARGE SUBUNIT PSEUDOURIDINE SYNTHASE D"/>
    <property type="match status" value="1"/>
</dbReference>
<dbReference type="Gene3D" id="3.30.2350.10">
    <property type="entry name" value="Pseudouridine synthase"/>
    <property type="match status" value="1"/>
</dbReference>
<evidence type="ECO:0000313" key="10">
    <source>
        <dbReference type="EMBL" id="BAU56897.1"/>
    </source>
</evidence>
<feature type="domain" description="RNA-binding S4" evidence="9">
    <location>
        <begin position="15"/>
        <end position="77"/>
    </location>
</feature>
<dbReference type="SUPFAM" id="SSF55174">
    <property type="entry name" value="Alpha-L RNA-binding motif"/>
    <property type="match status" value="1"/>
</dbReference>
<dbReference type="InterPro" id="IPR006145">
    <property type="entry name" value="PsdUridine_synth_RsuA/RluA"/>
</dbReference>